<accession>A0A919W4L1</accession>
<evidence type="ECO:0000313" key="3">
    <source>
        <dbReference type="EMBL" id="GIM90228.1"/>
    </source>
</evidence>
<keyword evidence="2" id="KW-0472">Membrane</keyword>
<evidence type="ECO:0000256" key="1">
    <source>
        <dbReference type="SAM" id="MobiDB-lite"/>
    </source>
</evidence>
<evidence type="ECO:0000256" key="2">
    <source>
        <dbReference type="SAM" id="Phobius"/>
    </source>
</evidence>
<dbReference type="AlphaFoldDB" id="A0A919W4L1"/>
<organism evidence="3 4">
    <name type="scientific">Paractinoplanes toevensis</name>
    <dbReference type="NCBI Taxonomy" id="571911"/>
    <lineage>
        <taxon>Bacteria</taxon>
        <taxon>Bacillati</taxon>
        <taxon>Actinomycetota</taxon>
        <taxon>Actinomycetes</taxon>
        <taxon>Micromonosporales</taxon>
        <taxon>Micromonosporaceae</taxon>
        <taxon>Paractinoplanes</taxon>
    </lineage>
</organism>
<protein>
    <submittedName>
        <fullName evidence="3">Uncharacterized protein</fullName>
    </submittedName>
</protein>
<keyword evidence="2" id="KW-0812">Transmembrane</keyword>
<reference evidence="3 4" key="1">
    <citation type="submission" date="2021-03" db="EMBL/GenBank/DDBJ databases">
        <title>Whole genome shotgun sequence of Actinoplanes toevensis NBRC 105298.</title>
        <authorList>
            <person name="Komaki H."/>
            <person name="Tamura T."/>
        </authorList>
    </citation>
    <scope>NUCLEOTIDE SEQUENCE [LARGE SCALE GENOMIC DNA]</scope>
    <source>
        <strain evidence="3 4">NBRC 105298</strain>
    </source>
</reference>
<feature type="region of interest" description="Disordered" evidence="1">
    <location>
        <begin position="1"/>
        <end position="24"/>
    </location>
</feature>
<sequence length="92" mass="9526">MIDAEPLIDLSEPRHHEQVTPRGRRRRRAAMLALAAVAALVAGGAGYTVVHRAAAPATAPVPAPTTRPAVAPDALTAPGDRPSPGLDPVRSR</sequence>
<proteinExistence type="predicted"/>
<keyword evidence="4" id="KW-1185">Reference proteome</keyword>
<comment type="caution">
    <text evidence="3">The sequence shown here is derived from an EMBL/GenBank/DDBJ whole genome shotgun (WGS) entry which is preliminary data.</text>
</comment>
<dbReference type="EMBL" id="BOQN01000024">
    <property type="protein sequence ID" value="GIM90228.1"/>
    <property type="molecule type" value="Genomic_DNA"/>
</dbReference>
<gene>
    <name evidence="3" type="ORF">Ato02nite_020210</name>
</gene>
<dbReference type="RefSeq" id="WP_213006160.1">
    <property type="nucleotide sequence ID" value="NZ_BOQN01000024.1"/>
</dbReference>
<name>A0A919W4L1_9ACTN</name>
<dbReference type="Proteomes" id="UP000677082">
    <property type="component" value="Unassembled WGS sequence"/>
</dbReference>
<evidence type="ECO:0000313" key="4">
    <source>
        <dbReference type="Proteomes" id="UP000677082"/>
    </source>
</evidence>
<keyword evidence="2" id="KW-1133">Transmembrane helix</keyword>
<feature type="region of interest" description="Disordered" evidence="1">
    <location>
        <begin position="56"/>
        <end position="92"/>
    </location>
</feature>
<feature type="transmembrane region" description="Helical" evidence="2">
    <location>
        <begin position="29"/>
        <end position="50"/>
    </location>
</feature>